<reference evidence="1" key="1">
    <citation type="submission" date="2019-08" db="EMBL/GenBank/DDBJ databases">
        <title>Carotenoids and Carotenoid Binding Proteins in the Halophilic Cyanobacterium Euhalothece sp. ZM00.</title>
        <authorList>
            <person name="Cho S.M."/>
            <person name="Song J.Y."/>
            <person name="Park Y.-I."/>
        </authorList>
    </citation>
    <scope>NUCLEOTIDE SEQUENCE [LARGE SCALE GENOMIC DNA]</scope>
    <source>
        <strain evidence="1">Z-M001</strain>
    </source>
</reference>
<keyword evidence="2" id="KW-1185">Reference proteome</keyword>
<dbReference type="KEGG" id="enn:FRE64_15325"/>
<accession>A0A5B8NQ89</accession>
<protein>
    <submittedName>
        <fullName evidence="1">Uncharacterized protein</fullName>
    </submittedName>
</protein>
<evidence type="ECO:0000313" key="1">
    <source>
        <dbReference type="EMBL" id="QDZ41194.1"/>
    </source>
</evidence>
<dbReference type="EMBL" id="CP042326">
    <property type="protein sequence ID" value="QDZ41194.1"/>
    <property type="molecule type" value="Genomic_DNA"/>
</dbReference>
<dbReference type="OrthoDB" id="455956at2"/>
<dbReference type="Proteomes" id="UP000318453">
    <property type="component" value="Chromosome"/>
</dbReference>
<dbReference type="RefSeq" id="WP_146297029.1">
    <property type="nucleotide sequence ID" value="NZ_CP042326.1"/>
</dbReference>
<dbReference type="PROSITE" id="PS51257">
    <property type="entry name" value="PROKAR_LIPOPROTEIN"/>
    <property type="match status" value="1"/>
</dbReference>
<proteinExistence type="predicted"/>
<gene>
    <name evidence="1" type="ORF">FRE64_15325</name>
</gene>
<organism evidence="1 2">
    <name type="scientific">Euhalothece natronophila Z-M001</name>
    <dbReference type="NCBI Taxonomy" id="522448"/>
    <lineage>
        <taxon>Bacteria</taxon>
        <taxon>Bacillati</taxon>
        <taxon>Cyanobacteriota</taxon>
        <taxon>Cyanophyceae</taxon>
        <taxon>Oscillatoriophycideae</taxon>
        <taxon>Chroococcales</taxon>
        <taxon>Halothecacae</taxon>
        <taxon>Halothece cluster</taxon>
        <taxon>Euhalothece</taxon>
    </lineage>
</organism>
<evidence type="ECO:0000313" key="2">
    <source>
        <dbReference type="Proteomes" id="UP000318453"/>
    </source>
</evidence>
<name>A0A5B8NQ89_9CHRO</name>
<sequence length="141" mass="15778">MSNLLRPLFLVVIAIAMSSCTVGRSQECAKIITLANETVDETKTITDGQETTDPEAALLASDTMELAAKEMADLNISDPQLQTYQNQFIQMYEETAEATRSFVQAYNNQEMSELELAREEVKKATVIDQELVTKINDYCLE</sequence>
<dbReference type="AlphaFoldDB" id="A0A5B8NQ89"/>